<dbReference type="EMBL" id="CP000107">
    <property type="protein sequence ID" value="AAZ68955.1"/>
    <property type="molecule type" value="Genomic_DNA"/>
</dbReference>
<evidence type="ECO:0000313" key="1">
    <source>
        <dbReference type="EMBL" id="AAZ68955.1"/>
    </source>
</evidence>
<dbReference type="Proteomes" id="UP000000435">
    <property type="component" value="Chromosome"/>
</dbReference>
<keyword evidence="2" id="KW-1185">Reference proteome</keyword>
<name>A0ACA6AX15_EHRCJ</name>
<proteinExistence type="predicted"/>
<protein>
    <submittedName>
        <fullName evidence="1">Uncharacterized protein</fullName>
    </submittedName>
</protein>
<organism evidence="1 2">
    <name type="scientific">Ehrlichia canis (strain Jake)</name>
    <dbReference type="NCBI Taxonomy" id="269484"/>
    <lineage>
        <taxon>Bacteria</taxon>
        <taxon>Pseudomonadati</taxon>
        <taxon>Pseudomonadota</taxon>
        <taxon>Alphaproteobacteria</taxon>
        <taxon>Rickettsiales</taxon>
        <taxon>Anaplasmataceae</taxon>
        <taxon>Ehrlichia</taxon>
    </lineage>
</organism>
<sequence>MNNGYNYHYHAHQVDFLIQKSDSPNIDFYHGVLHFNDEDSRYFATAEVINDLTGDKGTINILEYEDGMYYDDGHIAKCDLGILLEHYDSVKSINEVTSINRAFLPTLLGNLDQLLIDPSKVDANEAAITVLIHNGVNSQMISLV</sequence>
<reference evidence="2" key="1">
    <citation type="journal article" date="2006" name="J. Bacteriol.">
        <title>The genome of the obligately intracellular bacterium Ehrlichia canis reveals themes of complex membrane structure and immune evasion strategies.</title>
        <authorList>
            <person name="Mavromatis K."/>
            <person name="Doyle C.K."/>
            <person name="Lykidis A."/>
            <person name="Ivanova N."/>
            <person name="Francino M.P."/>
            <person name="Chain P."/>
            <person name="Shin M."/>
            <person name="Malfatti S."/>
            <person name="Larimer F."/>
            <person name="Copeland A."/>
            <person name="Detter J.C."/>
            <person name="Land M."/>
            <person name="Richardson P.M."/>
            <person name="Yu X.J."/>
            <person name="Walker D.H."/>
            <person name="McBride J.W."/>
            <person name="Kyrpides N.C."/>
        </authorList>
    </citation>
    <scope>NUCLEOTIDE SEQUENCE [LARGE SCALE GENOMIC DNA]</scope>
    <source>
        <strain evidence="2">Jake</strain>
    </source>
</reference>
<evidence type="ECO:0000313" key="2">
    <source>
        <dbReference type="Proteomes" id="UP000000435"/>
    </source>
</evidence>
<accession>A0ACA6AX15</accession>
<gene>
    <name evidence="1" type="ordered locus">Ecaj_0924</name>
</gene>